<feature type="compositionally biased region" description="Polar residues" evidence="1">
    <location>
        <begin position="185"/>
        <end position="194"/>
    </location>
</feature>
<feature type="compositionally biased region" description="Gly residues" evidence="1">
    <location>
        <begin position="208"/>
        <end position="221"/>
    </location>
</feature>
<dbReference type="Proteomes" id="UP000289152">
    <property type="component" value="Unassembled WGS sequence"/>
</dbReference>
<feature type="transmembrane region" description="Helical" evidence="2">
    <location>
        <begin position="235"/>
        <end position="258"/>
    </location>
</feature>
<name>A0A4Q1BUE1_TREME</name>
<evidence type="ECO:0000256" key="1">
    <source>
        <dbReference type="SAM" id="MobiDB-lite"/>
    </source>
</evidence>
<protein>
    <submittedName>
        <fullName evidence="3">Uncharacterized protein</fullName>
    </submittedName>
</protein>
<accession>A0A4Q1BUE1</accession>
<evidence type="ECO:0000313" key="3">
    <source>
        <dbReference type="EMBL" id="RXK41675.1"/>
    </source>
</evidence>
<proteinExistence type="predicted"/>
<dbReference type="AlphaFoldDB" id="A0A4Q1BUE1"/>
<keyword evidence="4" id="KW-1185">Reference proteome</keyword>
<dbReference type="VEuPathDB" id="FungiDB:TREMEDRAFT_61689"/>
<feature type="region of interest" description="Disordered" evidence="1">
    <location>
        <begin position="161"/>
        <end position="226"/>
    </location>
</feature>
<keyword evidence="2" id="KW-0472">Membrane</keyword>
<comment type="caution">
    <text evidence="3">The sequence shown here is derived from an EMBL/GenBank/DDBJ whole genome shotgun (WGS) entry which is preliminary data.</text>
</comment>
<reference evidence="3 4" key="1">
    <citation type="submission" date="2016-06" db="EMBL/GenBank/DDBJ databases">
        <title>Evolution of pathogenesis and genome organization in the Tremellales.</title>
        <authorList>
            <person name="Cuomo C."/>
            <person name="Litvintseva A."/>
            <person name="Heitman J."/>
            <person name="Chen Y."/>
            <person name="Sun S."/>
            <person name="Springer D."/>
            <person name="Dromer F."/>
            <person name="Young S."/>
            <person name="Zeng Q."/>
            <person name="Chapman S."/>
            <person name="Gujja S."/>
            <person name="Saif S."/>
            <person name="Birren B."/>
        </authorList>
    </citation>
    <scope>NUCLEOTIDE SEQUENCE [LARGE SCALE GENOMIC DNA]</scope>
    <source>
        <strain evidence="3 4">ATCC 28783</strain>
    </source>
</reference>
<evidence type="ECO:0000313" key="4">
    <source>
        <dbReference type="Proteomes" id="UP000289152"/>
    </source>
</evidence>
<feature type="compositionally biased region" description="Low complexity" evidence="1">
    <location>
        <begin position="195"/>
        <end position="207"/>
    </location>
</feature>
<feature type="region of interest" description="Disordered" evidence="1">
    <location>
        <begin position="122"/>
        <end position="149"/>
    </location>
</feature>
<keyword evidence="2" id="KW-1133">Transmembrane helix</keyword>
<gene>
    <name evidence="3" type="ORF">M231_00910</name>
</gene>
<dbReference type="EMBL" id="SDIL01000006">
    <property type="protein sequence ID" value="RXK41675.1"/>
    <property type="molecule type" value="Genomic_DNA"/>
</dbReference>
<sequence length="366" mass="38456">MACVPTPTKTVYETTQIPSITSYSTTFLSTYFGAPTVSYSTLATSRCDAFGLACVPTSTLQPYTVTPTETKTVPTIITTSTLVTSLVPVSTKWSTCPPGADDATPSSSDSALSFAQFSGAVTMPSSSSSPLPSTSNPNGSDATNTPKAGISSIQPVQNIQSNPASDISVGSGSTTQGQGQGQGQEIVSGTETITATTSNSHSSVSANGGSGGSSGNGGTGSGADKVGSHKSTNGAVITGTIVGVFVLLALGSFLFITLRRYCKRREREAQTWGDEYWERRFQELEAEGGEGLDGEEGHEGSERRRSRMAESGQADGTEKIDLEKEDGWMNLPSKKLRASHVSLTHSSYIDFFFQRRPSWMRASRSA</sequence>
<feature type="region of interest" description="Disordered" evidence="1">
    <location>
        <begin position="287"/>
        <end position="323"/>
    </location>
</feature>
<evidence type="ECO:0000256" key="2">
    <source>
        <dbReference type="SAM" id="Phobius"/>
    </source>
</evidence>
<feature type="compositionally biased region" description="Low complexity" evidence="1">
    <location>
        <begin position="124"/>
        <end position="140"/>
    </location>
</feature>
<organism evidence="3 4">
    <name type="scientific">Tremella mesenterica</name>
    <name type="common">Jelly fungus</name>
    <dbReference type="NCBI Taxonomy" id="5217"/>
    <lineage>
        <taxon>Eukaryota</taxon>
        <taxon>Fungi</taxon>
        <taxon>Dikarya</taxon>
        <taxon>Basidiomycota</taxon>
        <taxon>Agaricomycotina</taxon>
        <taxon>Tremellomycetes</taxon>
        <taxon>Tremellales</taxon>
        <taxon>Tremellaceae</taxon>
        <taxon>Tremella</taxon>
    </lineage>
</organism>
<keyword evidence="2" id="KW-0812">Transmembrane</keyword>
<dbReference type="InParanoid" id="A0A4Q1BUE1"/>